<dbReference type="SUPFAM" id="SSF90123">
    <property type="entry name" value="ABC transporter transmembrane region"/>
    <property type="match status" value="1"/>
</dbReference>
<dbReference type="EMBL" id="JAABOA010005267">
    <property type="protein sequence ID" value="KAF9577122.1"/>
    <property type="molecule type" value="Genomic_DNA"/>
</dbReference>
<dbReference type="Pfam" id="PF00005">
    <property type="entry name" value="ABC_tran"/>
    <property type="match status" value="1"/>
</dbReference>
<protein>
    <submittedName>
        <fullName evidence="10">Multidrug resistance-associated protein 1</fullName>
    </submittedName>
</protein>
<evidence type="ECO:0000256" key="6">
    <source>
        <dbReference type="ARBA" id="ARBA00022989"/>
    </source>
</evidence>
<feature type="transmembrane region" description="Helical" evidence="8">
    <location>
        <begin position="376"/>
        <end position="396"/>
    </location>
</feature>
<dbReference type="Pfam" id="PF00664">
    <property type="entry name" value="ABC_membrane"/>
    <property type="match status" value="1"/>
</dbReference>
<dbReference type="AlphaFoldDB" id="A0A9P6KA49"/>
<dbReference type="GO" id="GO:0016887">
    <property type="term" value="F:ATP hydrolysis activity"/>
    <property type="evidence" value="ECO:0007669"/>
    <property type="project" value="InterPro"/>
</dbReference>
<comment type="subcellular location">
    <subcellularLocation>
        <location evidence="1">Membrane</location>
        <topology evidence="1">Multi-pass membrane protein</topology>
    </subcellularLocation>
</comment>
<keyword evidence="4" id="KW-0547">Nucleotide-binding</keyword>
<dbReference type="InterPro" id="IPR050173">
    <property type="entry name" value="ABC_transporter_C-like"/>
</dbReference>
<keyword evidence="3 8" id="KW-0812">Transmembrane</keyword>
<dbReference type="InterPro" id="IPR036640">
    <property type="entry name" value="ABC1_TM_sf"/>
</dbReference>
<dbReference type="InterPro" id="IPR044726">
    <property type="entry name" value="ABCC_6TM_D2"/>
</dbReference>
<feature type="transmembrane region" description="Helical" evidence="8">
    <location>
        <begin position="349"/>
        <end position="370"/>
    </location>
</feature>
<evidence type="ECO:0000256" key="8">
    <source>
        <dbReference type="SAM" id="Phobius"/>
    </source>
</evidence>
<comment type="caution">
    <text evidence="10">The sequence shown here is derived from an EMBL/GenBank/DDBJ whole genome shotgun (WGS) entry which is preliminary data.</text>
</comment>
<dbReference type="Proteomes" id="UP000780801">
    <property type="component" value="Unassembled WGS sequence"/>
</dbReference>
<reference evidence="10" key="1">
    <citation type="journal article" date="2020" name="Fungal Divers.">
        <title>Resolving the Mortierellaceae phylogeny through synthesis of multi-gene phylogenetics and phylogenomics.</title>
        <authorList>
            <person name="Vandepol N."/>
            <person name="Liber J."/>
            <person name="Desiro A."/>
            <person name="Na H."/>
            <person name="Kennedy M."/>
            <person name="Barry K."/>
            <person name="Grigoriev I.V."/>
            <person name="Miller A.N."/>
            <person name="O'Donnell K."/>
            <person name="Stajich J.E."/>
            <person name="Bonito G."/>
        </authorList>
    </citation>
    <scope>NUCLEOTIDE SEQUENCE</scope>
    <source>
        <strain evidence="10">KOD1015</strain>
    </source>
</reference>
<keyword evidence="2" id="KW-0813">Transport</keyword>
<evidence type="ECO:0000256" key="5">
    <source>
        <dbReference type="ARBA" id="ARBA00022840"/>
    </source>
</evidence>
<dbReference type="CDD" id="cd18580">
    <property type="entry name" value="ABC_6TM_ABCC_D2"/>
    <property type="match status" value="1"/>
</dbReference>
<proteinExistence type="predicted"/>
<dbReference type="InterPro" id="IPR011527">
    <property type="entry name" value="ABC1_TM_dom"/>
</dbReference>
<dbReference type="PANTHER" id="PTHR24223">
    <property type="entry name" value="ATP-BINDING CASSETTE SUB-FAMILY C"/>
    <property type="match status" value="1"/>
</dbReference>
<dbReference type="SUPFAM" id="SSF52540">
    <property type="entry name" value="P-loop containing nucleoside triphosphate hydrolases"/>
    <property type="match status" value="1"/>
</dbReference>
<evidence type="ECO:0000256" key="4">
    <source>
        <dbReference type="ARBA" id="ARBA00022741"/>
    </source>
</evidence>
<evidence type="ECO:0000313" key="11">
    <source>
        <dbReference type="Proteomes" id="UP000780801"/>
    </source>
</evidence>
<feature type="non-terminal residue" evidence="10">
    <location>
        <position position="466"/>
    </location>
</feature>
<dbReference type="InterPro" id="IPR027417">
    <property type="entry name" value="P-loop_NTPase"/>
</dbReference>
<evidence type="ECO:0000259" key="9">
    <source>
        <dbReference type="PROSITE" id="PS50929"/>
    </source>
</evidence>
<name>A0A9P6KA49_9FUNG</name>
<dbReference type="Gene3D" id="1.20.1560.10">
    <property type="entry name" value="ABC transporter type 1, transmembrane domain"/>
    <property type="match status" value="1"/>
</dbReference>
<organism evidence="10 11">
    <name type="scientific">Lunasporangiospora selenospora</name>
    <dbReference type="NCBI Taxonomy" id="979761"/>
    <lineage>
        <taxon>Eukaryota</taxon>
        <taxon>Fungi</taxon>
        <taxon>Fungi incertae sedis</taxon>
        <taxon>Mucoromycota</taxon>
        <taxon>Mortierellomycotina</taxon>
        <taxon>Mortierellomycetes</taxon>
        <taxon>Mortierellales</taxon>
        <taxon>Mortierellaceae</taxon>
        <taxon>Lunasporangiospora</taxon>
    </lineage>
</organism>
<accession>A0A9P6KA49</accession>
<dbReference type="InterPro" id="IPR017871">
    <property type="entry name" value="ABC_transporter-like_CS"/>
</dbReference>
<feature type="transmembrane region" description="Helical" evidence="8">
    <location>
        <begin position="285"/>
        <end position="308"/>
    </location>
</feature>
<keyword evidence="7 8" id="KW-0472">Membrane</keyword>
<feature type="non-terminal residue" evidence="10">
    <location>
        <position position="1"/>
    </location>
</feature>
<sequence>AWIINATLRDNILFGQEFDQERYDRVVMASDLIPDLKMLPSGDMTEIGERGINLSGGQKQRVSLARAAYQDADIYLLDDPLSAVDAHVDQHLWTHLIGPNGLLANKTRLLVTHGIHHLKDADQIVVMKDGMVSEVGTYSTLMDHAGSFFQLISEYSVAEKKKRGHATTEDRIGIKPGEDIEGDKSAVSSIKELPIDNETEETKDLALATDDQNAQLVEEEEAAGGIVGFRVFKIYAKAATYILAFLSFFFFCLSQGAQLGISFWLQDWVSAPESERASIGMFLGIYGILVALYIALDIGVNLIVFIGAGYRAAKKMHNDLLGRILRLPMSVGRVVNRFSSDIDNMDETICFFISDFYFFLTSTIGTLLVIAISVPIILALFPFLIVIYFYLQTYYIRSSSAATRIKAITLSPLYQHFGETLVGVSTLRAMRVQARFVNENAQKLDLSSNADFVQSVISRWLHFRLE</sequence>
<evidence type="ECO:0000256" key="1">
    <source>
        <dbReference type="ARBA" id="ARBA00004141"/>
    </source>
</evidence>
<dbReference type="GO" id="GO:0016020">
    <property type="term" value="C:membrane"/>
    <property type="evidence" value="ECO:0007669"/>
    <property type="project" value="UniProtKB-SubCell"/>
</dbReference>
<dbReference type="InterPro" id="IPR003439">
    <property type="entry name" value="ABC_transporter-like_ATP-bd"/>
</dbReference>
<dbReference type="PROSITE" id="PS50929">
    <property type="entry name" value="ABC_TM1F"/>
    <property type="match status" value="1"/>
</dbReference>
<evidence type="ECO:0000256" key="2">
    <source>
        <dbReference type="ARBA" id="ARBA00022448"/>
    </source>
</evidence>
<feature type="domain" description="ABC transmembrane type-1" evidence="9">
    <location>
        <begin position="245"/>
        <end position="466"/>
    </location>
</feature>
<dbReference type="PROSITE" id="PS00211">
    <property type="entry name" value="ABC_TRANSPORTER_1"/>
    <property type="match status" value="1"/>
</dbReference>
<evidence type="ECO:0000313" key="10">
    <source>
        <dbReference type="EMBL" id="KAF9577122.1"/>
    </source>
</evidence>
<dbReference type="CDD" id="cd03250">
    <property type="entry name" value="ABCC_MRP_domain1"/>
    <property type="match status" value="1"/>
</dbReference>
<gene>
    <name evidence="10" type="primary">ABCC1_3</name>
    <name evidence="10" type="ORF">BGW38_007868</name>
</gene>
<keyword evidence="6 8" id="KW-1133">Transmembrane helix</keyword>
<dbReference type="Gene3D" id="3.40.50.300">
    <property type="entry name" value="P-loop containing nucleotide triphosphate hydrolases"/>
    <property type="match status" value="1"/>
</dbReference>
<feature type="transmembrane region" description="Helical" evidence="8">
    <location>
        <begin position="238"/>
        <end position="265"/>
    </location>
</feature>
<dbReference type="OrthoDB" id="6500128at2759"/>
<dbReference type="GO" id="GO:0005524">
    <property type="term" value="F:ATP binding"/>
    <property type="evidence" value="ECO:0007669"/>
    <property type="project" value="UniProtKB-KW"/>
</dbReference>
<dbReference type="FunFam" id="3.40.50.300:FF:000997">
    <property type="entry name" value="Multidrug resistance-associated protein 1"/>
    <property type="match status" value="1"/>
</dbReference>
<evidence type="ECO:0000256" key="3">
    <source>
        <dbReference type="ARBA" id="ARBA00022692"/>
    </source>
</evidence>
<evidence type="ECO:0000256" key="7">
    <source>
        <dbReference type="ARBA" id="ARBA00023136"/>
    </source>
</evidence>
<keyword evidence="11" id="KW-1185">Reference proteome</keyword>
<keyword evidence="5" id="KW-0067">ATP-binding</keyword>
<dbReference type="GO" id="GO:0140359">
    <property type="term" value="F:ABC-type transporter activity"/>
    <property type="evidence" value="ECO:0007669"/>
    <property type="project" value="InterPro"/>
</dbReference>